<dbReference type="InterPro" id="IPR003953">
    <property type="entry name" value="FAD-dep_OxRdtase_2_FAD-bd"/>
</dbReference>
<comment type="similarity">
    <text evidence="3 12">Belongs to the FAD-dependent oxidoreductase 2 family. NadB subfamily.</text>
</comment>
<evidence type="ECO:0000259" key="14">
    <source>
        <dbReference type="Pfam" id="PF02910"/>
    </source>
</evidence>
<gene>
    <name evidence="15" type="ORF">IQ13_1590</name>
</gene>
<feature type="active site" description="Proton acceptor" evidence="11">
    <location>
        <position position="291"/>
    </location>
</feature>
<dbReference type="EC" id="1.4.3.16" evidence="4 10"/>
<comment type="pathway">
    <text evidence="2 12">Cofactor biosynthesis; NAD(+) biosynthesis; iminoaspartate from L-aspartate (oxidase route): step 1/1.</text>
</comment>
<dbReference type="EMBL" id="VLLE01000003">
    <property type="protein sequence ID" value="TWI83478.1"/>
    <property type="molecule type" value="Genomic_DNA"/>
</dbReference>
<organism evidence="15 16">
    <name type="scientific">Lacibacter cauensis</name>
    <dbReference type="NCBI Taxonomy" id="510947"/>
    <lineage>
        <taxon>Bacteria</taxon>
        <taxon>Pseudomonadati</taxon>
        <taxon>Bacteroidota</taxon>
        <taxon>Chitinophagia</taxon>
        <taxon>Chitinophagales</taxon>
        <taxon>Chitinophagaceae</taxon>
        <taxon>Lacibacter</taxon>
    </lineage>
</organism>
<dbReference type="InterPro" id="IPR036188">
    <property type="entry name" value="FAD/NAD-bd_sf"/>
</dbReference>
<dbReference type="RefSeq" id="WP_144885666.1">
    <property type="nucleotide sequence ID" value="NZ_VLLE01000003.1"/>
</dbReference>
<dbReference type="Gene3D" id="3.50.50.60">
    <property type="entry name" value="FAD/NAD(P)-binding domain"/>
    <property type="match status" value="1"/>
</dbReference>
<dbReference type="UniPathway" id="UPA00253">
    <property type="reaction ID" value="UER00326"/>
</dbReference>
<keyword evidence="6 12" id="KW-0662">Pyridine nucleotide biosynthesis</keyword>
<dbReference type="SUPFAM" id="SSF46977">
    <property type="entry name" value="Succinate dehydrogenase/fumarate reductase flavoprotein C-terminal domain"/>
    <property type="match status" value="1"/>
</dbReference>
<comment type="catalytic activity">
    <reaction evidence="9">
        <text>L-aspartate + O2 = iminosuccinate + H2O2</text>
        <dbReference type="Rhea" id="RHEA:25876"/>
        <dbReference type="ChEBI" id="CHEBI:15379"/>
        <dbReference type="ChEBI" id="CHEBI:16240"/>
        <dbReference type="ChEBI" id="CHEBI:29991"/>
        <dbReference type="ChEBI" id="CHEBI:77875"/>
        <dbReference type="EC" id="1.4.3.16"/>
    </reaction>
    <physiologicalReaction direction="left-to-right" evidence="9">
        <dbReference type="Rhea" id="RHEA:25877"/>
    </physiologicalReaction>
</comment>
<evidence type="ECO:0000313" key="16">
    <source>
        <dbReference type="Proteomes" id="UP000316167"/>
    </source>
</evidence>
<dbReference type="SUPFAM" id="SSF56425">
    <property type="entry name" value="Succinate dehydrogenase/fumarate reductase flavoprotein, catalytic domain"/>
    <property type="match status" value="1"/>
</dbReference>
<keyword evidence="7 12" id="KW-0274">FAD</keyword>
<evidence type="ECO:0000256" key="1">
    <source>
        <dbReference type="ARBA" id="ARBA00001974"/>
    </source>
</evidence>
<dbReference type="PANTHER" id="PTHR42716:SF2">
    <property type="entry name" value="L-ASPARTATE OXIDASE, CHLOROPLASTIC"/>
    <property type="match status" value="1"/>
</dbReference>
<dbReference type="GO" id="GO:0008734">
    <property type="term" value="F:L-aspartate oxidase activity"/>
    <property type="evidence" value="ECO:0007669"/>
    <property type="project" value="UniProtKB-UniRule"/>
</dbReference>
<dbReference type="AlphaFoldDB" id="A0A562SQM7"/>
<proteinExistence type="inferred from homology"/>
<dbReference type="PANTHER" id="PTHR42716">
    <property type="entry name" value="L-ASPARTATE OXIDASE"/>
    <property type="match status" value="1"/>
</dbReference>
<dbReference type="GO" id="GO:0034628">
    <property type="term" value="P:'de novo' NAD+ biosynthetic process from L-aspartate"/>
    <property type="evidence" value="ECO:0007669"/>
    <property type="project" value="TreeGrafter"/>
</dbReference>
<keyword evidence="5 12" id="KW-0285">Flavoprotein</keyword>
<keyword evidence="8 12" id="KW-0560">Oxidoreductase</keyword>
<protein>
    <recommendedName>
        <fullName evidence="4 10">L-aspartate oxidase</fullName>
        <ecNumber evidence="4 10">1.4.3.16</ecNumber>
    </recommendedName>
</protein>
<feature type="domain" description="FAD-dependent oxidoreductase 2 FAD-binding" evidence="13">
    <location>
        <begin position="4"/>
        <end position="393"/>
    </location>
</feature>
<dbReference type="Gene3D" id="3.90.700.10">
    <property type="entry name" value="Succinate dehydrogenase/fumarate reductase flavoprotein, catalytic domain"/>
    <property type="match status" value="1"/>
</dbReference>
<dbReference type="SUPFAM" id="SSF51905">
    <property type="entry name" value="FAD/NAD(P)-binding domain"/>
    <property type="match status" value="1"/>
</dbReference>
<evidence type="ECO:0000259" key="13">
    <source>
        <dbReference type="Pfam" id="PF00890"/>
    </source>
</evidence>
<dbReference type="InterPro" id="IPR027477">
    <property type="entry name" value="Succ_DH/fumarate_Rdtase_cat_sf"/>
</dbReference>
<evidence type="ECO:0000256" key="3">
    <source>
        <dbReference type="ARBA" id="ARBA00008562"/>
    </source>
</evidence>
<accession>A0A562SQM7</accession>
<evidence type="ECO:0000256" key="7">
    <source>
        <dbReference type="ARBA" id="ARBA00022827"/>
    </source>
</evidence>
<reference evidence="15 16" key="1">
    <citation type="journal article" date="2015" name="Stand. Genomic Sci.">
        <title>Genomic Encyclopedia of Bacterial and Archaeal Type Strains, Phase III: the genomes of soil and plant-associated and newly described type strains.</title>
        <authorList>
            <person name="Whitman W.B."/>
            <person name="Woyke T."/>
            <person name="Klenk H.P."/>
            <person name="Zhou Y."/>
            <person name="Lilburn T.G."/>
            <person name="Beck B.J."/>
            <person name="De Vos P."/>
            <person name="Vandamme P."/>
            <person name="Eisen J.A."/>
            <person name="Garrity G."/>
            <person name="Hugenholtz P."/>
            <person name="Kyrpides N.C."/>
        </authorList>
    </citation>
    <scope>NUCLEOTIDE SEQUENCE [LARGE SCALE GENOMIC DNA]</scope>
    <source>
        <strain evidence="15 16">CGMCC 1.7271</strain>
    </source>
</reference>
<dbReference type="InterPro" id="IPR005288">
    <property type="entry name" value="NadB"/>
</dbReference>
<evidence type="ECO:0000256" key="11">
    <source>
        <dbReference type="PIRSR" id="PIRSR000171-1"/>
    </source>
</evidence>
<sequence>MQTDFLVIGSGIAGLTYAIKVAEACPDKQVLIVTKSMADETNTKYAQGGIAVVNDLENDSFEKHIDDTLIAGDGLCNKDIVEVVVKEGALRVNEIIEWGARFDKEKDGDYALGKEGGHSEHRILHHKDVTGAEMERALLETVSRLKNVQFVNHYFVVDLITQHHLGYLVTKSTPDIQCYGVYALNLQTNRIEIIQSKITMLAAGGNGQVYRTTTNPSIASGDGVAMVYRAKGRIENMEFIQFHPTALYEAGQKGQAFLITEAVRGDGGILRNHKGEAFMERYDERKDLAPRDIVARAIDSEMKINGTEHVWLDCRHMDLEKFIHHFPNIYEKCKSLGIDVAQQMIPVAPAAHYSCGGIKTDEWGRTSIKHLYAAGECASTGLHGANRLASNSLLEAMVFAHRSYLDAVEQMKMFTVAQTELPEWNAKGTSVPKEMILITQSLKELQQVMSDYVGIVRNDIRLQRAMRRLDLLWEETEELYRNTTISPQIMELRNMITVGYLITKAAAFRKESRGLHFNTDYPNKNPLLQNIVL</sequence>
<dbReference type="NCBIfam" id="TIGR00551">
    <property type="entry name" value="nadB"/>
    <property type="match status" value="1"/>
</dbReference>
<dbReference type="Proteomes" id="UP000316167">
    <property type="component" value="Unassembled WGS sequence"/>
</dbReference>
<evidence type="ECO:0000256" key="10">
    <source>
        <dbReference type="NCBIfam" id="TIGR00551"/>
    </source>
</evidence>
<evidence type="ECO:0000256" key="8">
    <source>
        <dbReference type="ARBA" id="ARBA00023002"/>
    </source>
</evidence>
<evidence type="ECO:0000256" key="2">
    <source>
        <dbReference type="ARBA" id="ARBA00004950"/>
    </source>
</evidence>
<evidence type="ECO:0000256" key="4">
    <source>
        <dbReference type="ARBA" id="ARBA00012173"/>
    </source>
</evidence>
<evidence type="ECO:0000256" key="12">
    <source>
        <dbReference type="RuleBase" id="RU362049"/>
    </source>
</evidence>
<comment type="function">
    <text evidence="12">Catalyzes the oxidation of L-aspartate to iminoaspartate.</text>
</comment>
<dbReference type="InterPro" id="IPR015939">
    <property type="entry name" value="Fum_Rdtase/Succ_DH_flav-like_C"/>
</dbReference>
<dbReference type="FunFam" id="3.90.700.10:FF:000002">
    <property type="entry name" value="L-aspartate oxidase"/>
    <property type="match status" value="1"/>
</dbReference>
<dbReference type="PRINTS" id="PR00368">
    <property type="entry name" value="FADPNR"/>
</dbReference>
<comment type="subcellular location">
    <subcellularLocation>
        <location evidence="12">Cytoplasm</location>
    </subcellularLocation>
</comment>
<dbReference type="Pfam" id="PF00890">
    <property type="entry name" value="FAD_binding_2"/>
    <property type="match status" value="1"/>
</dbReference>
<keyword evidence="16" id="KW-1185">Reference proteome</keyword>
<comment type="cofactor">
    <cofactor evidence="1 12">
        <name>FAD</name>
        <dbReference type="ChEBI" id="CHEBI:57692"/>
    </cofactor>
</comment>
<evidence type="ECO:0000256" key="9">
    <source>
        <dbReference type="ARBA" id="ARBA00048305"/>
    </source>
</evidence>
<dbReference type="OrthoDB" id="9806724at2"/>
<dbReference type="Pfam" id="PF02910">
    <property type="entry name" value="Succ_DH_flav_C"/>
    <property type="match status" value="1"/>
</dbReference>
<evidence type="ECO:0000313" key="15">
    <source>
        <dbReference type="EMBL" id="TWI83478.1"/>
    </source>
</evidence>
<dbReference type="FunFam" id="1.20.58.100:FF:000002">
    <property type="entry name" value="L-aspartate oxidase"/>
    <property type="match status" value="1"/>
</dbReference>
<dbReference type="PIRSF" id="PIRSF000171">
    <property type="entry name" value="SDHA_APRA_LASPO"/>
    <property type="match status" value="1"/>
</dbReference>
<comment type="caution">
    <text evidence="15">The sequence shown here is derived from an EMBL/GenBank/DDBJ whole genome shotgun (WGS) entry which is preliminary data.</text>
</comment>
<dbReference type="Gene3D" id="1.20.58.100">
    <property type="entry name" value="Fumarate reductase/succinate dehydrogenase flavoprotein-like, C-terminal domain"/>
    <property type="match status" value="1"/>
</dbReference>
<dbReference type="GO" id="GO:0005737">
    <property type="term" value="C:cytoplasm"/>
    <property type="evidence" value="ECO:0007669"/>
    <property type="project" value="UniProtKB-SubCell"/>
</dbReference>
<dbReference type="InterPro" id="IPR037099">
    <property type="entry name" value="Fum_R/Succ_DH_flav-like_C_sf"/>
</dbReference>
<evidence type="ECO:0000256" key="6">
    <source>
        <dbReference type="ARBA" id="ARBA00022642"/>
    </source>
</evidence>
<name>A0A562SQM7_9BACT</name>
<feature type="domain" description="Fumarate reductase/succinate dehydrogenase flavoprotein-like C-terminal" evidence="14">
    <location>
        <begin position="443"/>
        <end position="525"/>
    </location>
</feature>
<evidence type="ECO:0000256" key="5">
    <source>
        <dbReference type="ARBA" id="ARBA00022630"/>
    </source>
</evidence>